<evidence type="ECO:0000313" key="4">
    <source>
        <dbReference type="Proteomes" id="UP000316331"/>
    </source>
</evidence>
<dbReference type="Pfam" id="PF02082">
    <property type="entry name" value="Rrf2"/>
    <property type="match status" value="1"/>
</dbReference>
<evidence type="ECO:0000256" key="2">
    <source>
        <dbReference type="ARBA" id="ARBA00034078"/>
    </source>
</evidence>
<dbReference type="OrthoDB" id="9795923at2"/>
<comment type="caution">
    <text evidence="3">The sequence shown here is derived from an EMBL/GenBank/DDBJ whole genome shotgun (WGS) entry which is preliminary data.</text>
</comment>
<dbReference type="PANTHER" id="PTHR33221:SF4">
    <property type="entry name" value="HTH-TYPE TRANSCRIPTIONAL REPRESSOR NSRR"/>
    <property type="match status" value="1"/>
</dbReference>
<reference evidence="3 4" key="1">
    <citation type="submission" date="2019-06" db="EMBL/GenBank/DDBJ databases">
        <title>Sequencing the genomes of 1000 actinobacteria strains.</title>
        <authorList>
            <person name="Klenk H.-P."/>
        </authorList>
    </citation>
    <scope>NUCLEOTIDE SEQUENCE [LARGE SCALE GENOMIC DNA]</scope>
    <source>
        <strain evidence="3 4">DSM 103495</strain>
    </source>
</reference>
<protein>
    <submittedName>
        <fullName evidence="3">BadM/Rrf2 family transcriptional regulator</fullName>
    </submittedName>
</protein>
<accession>A0A543FIN9</accession>
<dbReference type="PANTHER" id="PTHR33221">
    <property type="entry name" value="WINGED HELIX-TURN-HELIX TRANSCRIPTIONAL REGULATOR, RRF2 FAMILY"/>
    <property type="match status" value="1"/>
</dbReference>
<dbReference type="EMBL" id="VFPG01000001">
    <property type="protein sequence ID" value="TQM33711.1"/>
    <property type="molecule type" value="Genomic_DNA"/>
</dbReference>
<proteinExistence type="predicted"/>
<dbReference type="AlphaFoldDB" id="A0A543FIN9"/>
<dbReference type="GO" id="GO:0005829">
    <property type="term" value="C:cytosol"/>
    <property type="evidence" value="ECO:0007669"/>
    <property type="project" value="TreeGrafter"/>
</dbReference>
<dbReference type="SUPFAM" id="SSF46785">
    <property type="entry name" value="Winged helix' DNA-binding domain"/>
    <property type="match status" value="1"/>
</dbReference>
<dbReference type="NCBIfam" id="TIGR00738">
    <property type="entry name" value="rrf2_super"/>
    <property type="match status" value="1"/>
</dbReference>
<dbReference type="GO" id="GO:0003700">
    <property type="term" value="F:DNA-binding transcription factor activity"/>
    <property type="evidence" value="ECO:0007669"/>
    <property type="project" value="TreeGrafter"/>
</dbReference>
<dbReference type="GO" id="GO:0003677">
    <property type="term" value="F:DNA binding"/>
    <property type="evidence" value="ECO:0007669"/>
    <property type="project" value="UniProtKB-KW"/>
</dbReference>
<keyword evidence="4" id="KW-1185">Reference proteome</keyword>
<gene>
    <name evidence="3" type="ORF">FB390_5449</name>
</gene>
<name>A0A543FIN9_9NOCA</name>
<dbReference type="InterPro" id="IPR036388">
    <property type="entry name" value="WH-like_DNA-bd_sf"/>
</dbReference>
<sequence length="157" mass="16872">MQLTRFTDLGLRVVMRLAVVGEGERPGSREIADQLAVSYAHVAKVITRLGELGVVDARRGRSGGLAITELGRTASVGWLVRRLEGEGEVVECDGVNPCPLRAGCLLRSALRRAQEAFFESLDTLTIEDLTRTPTRTVLLALPRVGETSSAISATNGE</sequence>
<dbReference type="Proteomes" id="UP000316331">
    <property type="component" value="Unassembled WGS sequence"/>
</dbReference>
<evidence type="ECO:0000313" key="3">
    <source>
        <dbReference type="EMBL" id="TQM33711.1"/>
    </source>
</evidence>
<organism evidence="3 4">
    <name type="scientific">Nocardia bhagyanarayanae</name>
    <dbReference type="NCBI Taxonomy" id="1215925"/>
    <lineage>
        <taxon>Bacteria</taxon>
        <taxon>Bacillati</taxon>
        <taxon>Actinomycetota</taxon>
        <taxon>Actinomycetes</taxon>
        <taxon>Mycobacteriales</taxon>
        <taxon>Nocardiaceae</taxon>
        <taxon>Nocardia</taxon>
    </lineage>
</organism>
<comment type="cofactor">
    <cofactor evidence="2">
        <name>[2Fe-2S] cluster</name>
        <dbReference type="ChEBI" id="CHEBI:190135"/>
    </cofactor>
</comment>
<dbReference type="RefSeq" id="WP_141811448.1">
    <property type="nucleotide sequence ID" value="NZ_VFPG01000001.1"/>
</dbReference>
<evidence type="ECO:0000256" key="1">
    <source>
        <dbReference type="ARBA" id="ARBA00023125"/>
    </source>
</evidence>
<dbReference type="Gene3D" id="1.10.10.10">
    <property type="entry name" value="Winged helix-like DNA-binding domain superfamily/Winged helix DNA-binding domain"/>
    <property type="match status" value="1"/>
</dbReference>
<dbReference type="PROSITE" id="PS51197">
    <property type="entry name" value="HTH_RRF2_2"/>
    <property type="match status" value="1"/>
</dbReference>
<keyword evidence="1" id="KW-0238">DNA-binding</keyword>
<dbReference type="InterPro" id="IPR036390">
    <property type="entry name" value="WH_DNA-bd_sf"/>
</dbReference>
<dbReference type="InterPro" id="IPR000944">
    <property type="entry name" value="Tscrpt_reg_Rrf2"/>
</dbReference>